<protein>
    <recommendedName>
        <fullName evidence="2">Integrator complex subunit 3 N-terminal domain-containing protein</fullName>
    </recommendedName>
</protein>
<dbReference type="EMBL" id="JAYMYS010000002">
    <property type="protein sequence ID" value="KAK7404288.1"/>
    <property type="molecule type" value="Genomic_DNA"/>
</dbReference>
<sequence>MDLGKGKGKGAIGSRSRLGFVWMALRLTVAAALEAESAIEASLREAFESLQPSLRPPFSLAIPSPDQYALLNRAILHAVLTEPHFAVTHFKHLHALVTDGYASFVHLILNLVLLLFPKLLPSVKTQLLWATHQTVRLSAIGYDAVLFSLFRHISAADYTEPNLSLCFQLVTLFFEQFHRLLEDAPHLFSFALYTFLRVLADHSRVTLQQLEPLKRLEIHLCVKILREHFHLCFKIGRDIIRLLQDLIHVPEFKAILQDIVYNPSAFNVVGFKFNDVSQIFSTRTSSRYSLLRISPEMETQLRFLLTNIKLGHQKRHQLWFANKFLNEPDKEFLIVDIVRFICCAHHPPNEIIQSDIVPRWALIGWLLTCCRRNHAMANVKLALFYDWLFFDERVDNLMNIEPALLLMVHSVPKYVEITHALLEFLLHLVDNYDVERKTIIVKGVSSAFQLLVRKGVVPSLDILTSCSALNPGLREGLKRLVSGGTAG</sequence>
<dbReference type="AlphaFoldDB" id="A0AAN9XQN8"/>
<accession>A0AAN9XQN8</accession>
<evidence type="ECO:0000259" key="2">
    <source>
        <dbReference type="Pfam" id="PF10189"/>
    </source>
</evidence>
<feature type="domain" description="Integrator complex subunit 3 N-terminal" evidence="2">
    <location>
        <begin position="67"/>
        <end position="478"/>
    </location>
</feature>
<evidence type="ECO:0000313" key="4">
    <source>
        <dbReference type="Proteomes" id="UP001386955"/>
    </source>
</evidence>
<dbReference type="InterPro" id="IPR019333">
    <property type="entry name" value="INTS3_N"/>
</dbReference>
<keyword evidence="4" id="KW-1185">Reference proteome</keyword>
<evidence type="ECO:0000313" key="3">
    <source>
        <dbReference type="EMBL" id="KAK7404288.1"/>
    </source>
</evidence>
<dbReference type="InterPro" id="IPR045334">
    <property type="entry name" value="INTS3"/>
</dbReference>
<feature type="chain" id="PRO_5042830207" description="Integrator complex subunit 3 N-terminal domain-containing protein" evidence="1">
    <location>
        <begin position="33"/>
        <end position="487"/>
    </location>
</feature>
<reference evidence="3 4" key="1">
    <citation type="submission" date="2024-01" db="EMBL/GenBank/DDBJ databases">
        <title>The genomes of 5 underutilized Papilionoideae crops provide insights into root nodulation and disease resistanc.</title>
        <authorList>
            <person name="Jiang F."/>
        </authorList>
    </citation>
    <scope>NUCLEOTIDE SEQUENCE [LARGE SCALE GENOMIC DNA]</scope>
    <source>
        <strain evidence="3">DUOXIRENSHENG_FW03</strain>
        <tissue evidence="3">Leaves</tissue>
    </source>
</reference>
<proteinExistence type="predicted"/>
<comment type="caution">
    <text evidence="3">The sequence shown here is derived from an EMBL/GenBank/DDBJ whole genome shotgun (WGS) entry which is preliminary data.</text>
</comment>
<dbReference type="Pfam" id="PF10189">
    <property type="entry name" value="Ints3_N"/>
    <property type="match status" value="1"/>
</dbReference>
<organism evidence="3 4">
    <name type="scientific">Psophocarpus tetragonolobus</name>
    <name type="common">Winged bean</name>
    <name type="synonym">Dolichos tetragonolobus</name>
    <dbReference type="NCBI Taxonomy" id="3891"/>
    <lineage>
        <taxon>Eukaryota</taxon>
        <taxon>Viridiplantae</taxon>
        <taxon>Streptophyta</taxon>
        <taxon>Embryophyta</taxon>
        <taxon>Tracheophyta</taxon>
        <taxon>Spermatophyta</taxon>
        <taxon>Magnoliopsida</taxon>
        <taxon>eudicotyledons</taxon>
        <taxon>Gunneridae</taxon>
        <taxon>Pentapetalae</taxon>
        <taxon>rosids</taxon>
        <taxon>fabids</taxon>
        <taxon>Fabales</taxon>
        <taxon>Fabaceae</taxon>
        <taxon>Papilionoideae</taxon>
        <taxon>50 kb inversion clade</taxon>
        <taxon>NPAAA clade</taxon>
        <taxon>indigoferoid/millettioid clade</taxon>
        <taxon>Phaseoleae</taxon>
        <taxon>Psophocarpus</taxon>
    </lineage>
</organism>
<keyword evidence="1" id="KW-0732">Signal</keyword>
<dbReference type="GO" id="GO:0005737">
    <property type="term" value="C:cytoplasm"/>
    <property type="evidence" value="ECO:0007669"/>
    <property type="project" value="TreeGrafter"/>
</dbReference>
<dbReference type="Proteomes" id="UP001386955">
    <property type="component" value="Unassembled WGS sequence"/>
</dbReference>
<name>A0AAN9XQN8_PSOTE</name>
<dbReference type="PANTHER" id="PTHR13587:SF7">
    <property type="entry name" value="INTEGRATOR COMPLEX SUBUNIT 3"/>
    <property type="match status" value="1"/>
</dbReference>
<dbReference type="PANTHER" id="PTHR13587">
    <property type="entry name" value="INTEGRATOR COMPLEX SUBUNIT 3"/>
    <property type="match status" value="1"/>
</dbReference>
<evidence type="ECO:0000256" key="1">
    <source>
        <dbReference type="SAM" id="SignalP"/>
    </source>
</evidence>
<feature type="signal peptide" evidence="1">
    <location>
        <begin position="1"/>
        <end position="32"/>
    </location>
</feature>
<gene>
    <name evidence="3" type="ORF">VNO78_05061</name>
</gene>